<dbReference type="Pfam" id="PF00014">
    <property type="entry name" value="Kunitz_BPTI"/>
    <property type="match status" value="1"/>
</dbReference>
<sequence>MKILWILVIIGAWSLTLTWAQNVTREDCMLPFQKGRCRAYIDCYHWDVESKSCKKFGWGGCGGNKNRFVSNEECVKECGPYFQEKTE</sequence>
<dbReference type="OrthoDB" id="4473401at2759"/>
<dbReference type="GO" id="GO:0005615">
    <property type="term" value="C:extracellular space"/>
    <property type="evidence" value="ECO:0007669"/>
    <property type="project" value="TreeGrafter"/>
</dbReference>
<dbReference type="InterPro" id="IPR050098">
    <property type="entry name" value="TFPI/VKTCI-like"/>
</dbReference>
<dbReference type="EMBL" id="CAJVCH010116751">
    <property type="protein sequence ID" value="CAG7725033.1"/>
    <property type="molecule type" value="Genomic_DNA"/>
</dbReference>
<comment type="caution">
    <text evidence="6">The sequence shown here is derived from an EMBL/GenBank/DDBJ whole genome shotgun (WGS) entry which is preliminary data.</text>
</comment>
<keyword evidence="2" id="KW-0722">Serine protease inhibitor</keyword>
<keyword evidence="7" id="KW-1185">Reference proteome</keyword>
<dbReference type="AlphaFoldDB" id="A0A8J2JVY2"/>
<protein>
    <recommendedName>
        <fullName evidence="5">BPTI/Kunitz inhibitor domain-containing protein</fullName>
    </recommendedName>
</protein>
<evidence type="ECO:0000256" key="1">
    <source>
        <dbReference type="ARBA" id="ARBA00022690"/>
    </source>
</evidence>
<dbReference type="CDD" id="cd00109">
    <property type="entry name" value="Kunitz-type"/>
    <property type="match status" value="1"/>
</dbReference>
<dbReference type="InterPro" id="IPR020901">
    <property type="entry name" value="Prtase_inh_Kunz-CS"/>
</dbReference>
<evidence type="ECO:0000256" key="4">
    <source>
        <dbReference type="SAM" id="SignalP"/>
    </source>
</evidence>
<dbReference type="PANTHER" id="PTHR10083">
    <property type="entry name" value="KUNITZ-TYPE PROTEASE INHIBITOR-RELATED"/>
    <property type="match status" value="1"/>
</dbReference>
<dbReference type="PROSITE" id="PS00280">
    <property type="entry name" value="BPTI_KUNITZ_1"/>
    <property type="match status" value="1"/>
</dbReference>
<feature type="chain" id="PRO_5035324361" description="BPTI/Kunitz inhibitor domain-containing protein" evidence="4">
    <location>
        <begin position="21"/>
        <end position="87"/>
    </location>
</feature>
<feature type="signal peptide" evidence="4">
    <location>
        <begin position="1"/>
        <end position="20"/>
    </location>
</feature>
<name>A0A8J2JVY2_9HEXA</name>
<feature type="domain" description="BPTI/Kunitz inhibitor" evidence="5">
    <location>
        <begin position="28"/>
        <end position="78"/>
    </location>
</feature>
<keyword evidence="3" id="KW-1015">Disulfide bond</keyword>
<dbReference type="PROSITE" id="PS50279">
    <property type="entry name" value="BPTI_KUNITZ_2"/>
    <property type="match status" value="1"/>
</dbReference>
<keyword evidence="4" id="KW-0732">Signal</keyword>
<reference evidence="6" key="1">
    <citation type="submission" date="2021-06" db="EMBL/GenBank/DDBJ databases">
        <authorList>
            <person name="Hodson N. C."/>
            <person name="Mongue J. A."/>
            <person name="Jaron S. K."/>
        </authorList>
    </citation>
    <scope>NUCLEOTIDE SEQUENCE</scope>
</reference>
<dbReference type="Proteomes" id="UP000708208">
    <property type="component" value="Unassembled WGS sequence"/>
</dbReference>
<gene>
    <name evidence="6" type="ORF">AFUS01_LOCUS14017</name>
</gene>
<dbReference type="FunFam" id="4.10.410.10:FF:000020">
    <property type="entry name" value="Collagen, type VI, alpha 3"/>
    <property type="match status" value="1"/>
</dbReference>
<keyword evidence="1" id="KW-0646">Protease inhibitor</keyword>
<dbReference type="GO" id="GO:0004867">
    <property type="term" value="F:serine-type endopeptidase inhibitor activity"/>
    <property type="evidence" value="ECO:0007669"/>
    <property type="project" value="UniProtKB-KW"/>
</dbReference>
<dbReference type="PANTHER" id="PTHR10083:SF374">
    <property type="entry name" value="BPTI_KUNITZ INHIBITOR DOMAIN-CONTAINING PROTEIN"/>
    <property type="match status" value="1"/>
</dbReference>
<accession>A0A8J2JVY2</accession>
<dbReference type="InterPro" id="IPR002223">
    <property type="entry name" value="Kunitz_BPTI"/>
</dbReference>
<evidence type="ECO:0000259" key="5">
    <source>
        <dbReference type="PROSITE" id="PS50279"/>
    </source>
</evidence>
<proteinExistence type="predicted"/>
<evidence type="ECO:0000256" key="3">
    <source>
        <dbReference type="ARBA" id="ARBA00023157"/>
    </source>
</evidence>
<evidence type="ECO:0000256" key="2">
    <source>
        <dbReference type="ARBA" id="ARBA00022900"/>
    </source>
</evidence>
<organism evidence="6 7">
    <name type="scientific">Allacma fusca</name>
    <dbReference type="NCBI Taxonomy" id="39272"/>
    <lineage>
        <taxon>Eukaryota</taxon>
        <taxon>Metazoa</taxon>
        <taxon>Ecdysozoa</taxon>
        <taxon>Arthropoda</taxon>
        <taxon>Hexapoda</taxon>
        <taxon>Collembola</taxon>
        <taxon>Symphypleona</taxon>
        <taxon>Sminthuridae</taxon>
        <taxon>Allacma</taxon>
    </lineage>
</organism>
<evidence type="ECO:0000313" key="6">
    <source>
        <dbReference type="EMBL" id="CAG7725033.1"/>
    </source>
</evidence>
<evidence type="ECO:0000313" key="7">
    <source>
        <dbReference type="Proteomes" id="UP000708208"/>
    </source>
</evidence>
<dbReference type="SMART" id="SM00131">
    <property type="entry name" value="KU"/>
    <property type="match status" value="1"/>
</dbReference>